<dbReference type="EMBL" id="GL891382">
    <property type="protein sequence ID" value="EGO53700.1"/>
    <property type="molecule type" value="Genomic_DNA"/>
</dbReference>
<dbReference type="GeneID" id="20822279"/>
<organism evidence="2 3">
    <name type="scientific">Neurospora tetrasperma (strain FGSC 2508 / ATCC MYA-4615 / P0657)</name>
    <dbReference type="NCBI Taxonomy" id="510951"/>
    <lineage>
        <taxon>Eukaryota</taxon>
        <taxon>Fungi</taxon>
        <taxon>Dikarya</taxon>
        <taxon>Ascomycota</taxon>
        <taxon>Pezizomycotina</taxon>
        <taxon>Sordariomycetes</taxon>
        <taxon>Sordariomycetidae</taxon>
        <taxon>Sordariales</taxon>
        <taxon>Sordariaceae</taxon>
        <taxon>Neurospora</taxon>
    </lineage>
</organism>
<gene>
    <name evidence="2" type="ORF">NEUTE1DRAFT_106589</name>
</gene>
<dbReference type="Proteomes" id="UP000008065">
    <property type="component" value="Unassembled WGS sequence"/>
</dbReference>
<accession>F8MZL0</accession>
<protein>
    <submittedName>
        <fullName evidence="2">Uncharacterized protein</fullName>
    </submittedName>
</protein>
<dbReference type="VEuPathDB" id="FungiDB:NEUTE1DRAFT_106589"/>
<keyword evidence="3" id="KW-1185">Reference proteome</keyword>
<dbReference type="KEGG" id="nte:NEUTE1DRAFT106589"/>
<reference evidence="3" key="1">
    <citation type="journal article" date="2011" name="Genetics">
        <title>Massive changes in genome architecture accompany the transition to self-fertility in the filamentous fungus Neurospora tetrasperma.</title>
        <authorList>
            <person name="Ellison C.E."/>
            <person name="Stajich J.E."/>
            <person name="Jacobson D.J."/>
            <person name="Natvig D.O."/>
            <person name="Lapidus A."/>
            <person name="Foster B."/>
            <person name="Aerts A."/>
            <person name="Riley R."/>
            <person name="Lindquist E.A."/>
            <person name="Grigoriev I.V."/>
            <person name="Taylor J.W."/>
        </authorList>
    </citation>
    <scope>NUCLEOTIDE SEQUENCE [LARGE SCALE GENOMIC DNA]</scope>
    <source>
        <strain evidence="3">FGSC 2508 / P0657</strain>
    </source>
</reference>
<dbReference type="OrthoDB" id="10360314at2759"/>
<evidence type="ECO:0000313" key="3">
    <source>
        <dbReference type="Proteomes" id="UP000008065"/>
    </source>
</evidence>
<proteinExistence type="predicted"/>
<feature type="region of interest" description="Disordered" evidence="1">
    <location>
        <begin position="1"/>
        <end position="25"/>
    </location>
</feature>
<dbReference type="AlphaFoldDB" id="F8MZL0"/>
<evidence type="ECO:0000256" key="1">
    <source>
        <dbReference type="SAM" id="MobiDB-lite"/>
    </source>
</evidence>
<evidence type="ECO:0000313" key="2">
    <source>
        <dbReference type="EMBL" id="EGO53700.1"/>
    </source>
</evidence>
<sequence length="107" mass="11484">MGPSSSSVDPKEAYKKKSAKRTGNSQFLMQIHPGDEELLPPNSQQSLLGVSSHAGIVTNYANIIERESPYFPICSGSVGDQGSSSRVVVVAVAPTIDQQARKPQRDK</sequence>
<name>F8MZL0_NEUT8</name>
<dbReference type="RefSeq" id="XP_009857283.1">
    <property type="nucleotide sequence ID" value="XM_009858981.1"/>
</dbReference>
<dbReference type="HOGENOM" id="CLU_2210720_0_0_1"/>